<dbReference type="PROSITE" id="PS00211">
    <property type="entry name" value="ABC_TRANSPORTER_1"/>
    <property type="match status" value="2"/>
</dbReference>
<evidence type="ECO:0000256" key="3">
    <source>
        <dbReference type="ARBA" id="ARBA00022741"/>
    </source>
</evidence>
<dbReference type="CDD" id="cd03257">
    <property type="entry name" value="ABC_NikE_OppD_transporters"/>
    <property type="match status" value="2"/>
</dbReference>
<organism evidence="7 8">
    <name type="scientific">Micromonospora tulbaghiae</name>
    <dbReference type="NCBI Taxonomy" id="479978"/>
    <lineage>
        <taxon>Bacteria</taxon>
        <taxon>Bacillati</taxon>
        <taxon>Actinomycetota</taxon>
        <taxon>Actinomycetes</taxon>
        <taxon>Micromonosporales</taxon>
        <taxon>Micromonosporaceae</taxon>
        <taxon>Micromonospora</taxon>
    </lineage>
</organism>
<dbReference type="PANTHER" id="PTHR43776">
    <property type="entry name" value="TRANSPORT ATP-BINDING PROTEIN"/>
    <property type="match status" value="1"/>
</dbReference>
<dbReference type="GO" id="GO:0015833">
    <property type="term" value="P:peptide transport"/>
    <property type="evidence" value="ECO:0007669"/>
    <property type="project" value="InterPro"/>
</dbReference>
<proteinExistence type="inferred from homology"/>
<evidence type="ECO:0000313" key="7">
    <source>
        <dbReference type="EMBL" id="AYF26972.1"/>
    </source>
</evidence>
<evidence type="ECO:0000256" key="1">
    <source>
        <dbReference type="ARBA" id="ARBA00005417"/>
    </source>
</evidence>
<dbReference type="GO" id="GO:0055085">
    <property type="term" value="P:transmembrane transport"/>
    <property type="evidence" value="ECO:0007669"/>
    <property type="project" value="UniProtKB-ARBA"/>
</dbReference>
<feature type="domain" description="ABC transporter" evidence="6">
    <location>
        <begin position="359"/>
        <end position="609"/>
    </location>
</feature>
<feature type="region of interest" description="Disordered" evidence="5">
    <location>
        <begin position="647"/>
        <end position="668"/>
    </location>
</feature>
<dbReference type="Pfam" id="PF00005">
    <property type="entry name" value="ABC_tran"/>
    <property type="match status" value="2"/>
</dbReference>
<dbReference type="GO" id="GO:0016887">
    <property type="term" value="F:ATP hydrolysis activity"/>
    <property type="evidence" value="ECO:0007669"/>
    <property type="project" value="InterPro"/>
</dbReference>
<dbReference type="AlphaFoldDB" id="A0A386WGY8"/>
<dbReference type="NCBIfam" id="TIGR01727">
    <property type="entry name" value="oligo_HPY"/>
    <property type="match status" value="2"/>
</dbReference>
<dbReference type="EMBL" id="CP024087">
    <property type="protein sequence ID" value="AYF26972.1"/>
    <property type="molecule type" value="Genomic_DNA"/>
</dbReference>
<dbReference type="Gene3D" id="3.40.50.300">
    <property type="entry name" value="P-loop containing nucleotide triphosphate hydrolases"/>
    <property type="match status" value="2"/>
</dbReference>
<dbReference type="InterPro" id="IPR013563">
    <property type="entry name" value="Oligopep_ABC_C"/>
</dbReference>
<dbReference type="FunFam" id="3.40.50.300:FF:000016">
    <property type="entry name" value="Oligopeptide ABC transporter ATP-binding component"/>
    <property type="match status" value="2"/>
</dbReference>
<dbReference type="SMART" id="SM00382">
    <property type="entry name" value="AAA"/>
    <property type="match status" value="2"/>
</dbReference>
<evidence type="ECO:0000259" key="6">
    <source>
        <dbReference type="PROSITE" id="PS50893"/>
    </source>
</evidence>
<protein>
    <submittedName>
        <fullName evidence="7">Peptide ABC transporter ATP-binding protein</fullName>
    </submittedName>
</protein>
<dbReference type="GO" id="GO:0005524">
    <property type="term" value="F:ATP binding"/>
    <property type="evidence" value="ECO:0007669"/>
    <property type="project" value="UniProtKB-KW"/>
</dbReference>
<evidence type="ECO:0000313" key="8">
    <source>
        <dbReference type="Proteomes" id="UP000267804"/>
    </source>
</evidence>
<accession>A0A386WGY8</accession>
<sequence length="735" mass="77078">MSSQTAAPPTGPPPEADALLTVRGLRVAFRAPAGGELVAVDGVDLELSRGEILGVVGESGSGKSLTALSLLRMVPRPGRVGGTVDFAGRDLLALPERELRTVRGARIAMVFQNPLAALNPVIRVGDQLVEAMLAHGRYTAGQARVRARELLELVGIPDAEARLREFPHQFSGGMRQRIVLAMAISNDPEVIVADEPTTALDVTIQAQVLDLLVKINRELGTAVVLISHNLGVVARTCNRLLVMYGGRIVEQGATADIFARPAHPYTRALLAAVPRLDSPPGGLTAIPGQPASISDRPTVGCRFAPRCAHADDRCRTLDPPAAVLPDGHSAACWKPGVATAAGAVDGDALGAATAGAPLLELREVSKEFRSGRSLAWGRRGSVSAVDHVSLTVGHGETLGLVGESGCGKSTLARLAIGIEQPTGGTVHFDGVDVTAPGARRTAGLHRKAQIIFQDPKASLNPWMTAGELVGEPLRVQRTGNGRERAALVAQALERVGLRPADAARYPGEFSGGQLQRIAIARALVLDPSFVVCDEPVSALDVSIQAQVVNLLAELQATLGLSYLFVSHDLAVVRAVSHRVAVMYLGRIVELAPAEELYADPLHPYTAALISAAPVPDPVVERAREYVTLAGDLPSPLRPPSGCRFHTRCPIGPTSRPGRDVCRNESPPLRQQASGRHVACHFAGELHQIGLTADPPPPVPASTPAGTALPVPRVAPATPADHVQPLPDNRTGTTGG</sequence>
<evidence type="ECO:0000256" key="5">
    <source>
        <dbReference type="SAM" id="MobiDB-lite"/>
    </source>
</evidence>
<dbReference type="PANTHER" id="PTHR43776:SF7">
    <property type="entry name" value="D,D-DIPEPTIDE TRANSPORT ATP-BINDING PROTEIN DDPF-RELATED"/>
    <property type="match status" value="1"/>
</dbReference>
<dbReference type="InterPro" id="IPR003439">
    <property type="entry name" value="ABC_transporter-like_ATP-bd"/>
</dbReference>
<dbReference type="InterPro" id="IPR017871">
    <property type="entry name" value="ABC_transporter-like_CS"/>
</dbReference>
<gene>
    <name evidence="7" type="ORF">CSH63_05895</name>
</gene>
<dbReference type="Pfam" id="PF08352">
    <property type="entry name" value="oligo_HPY"/>
    <property type="match status" value="2"/>
</dbReference>
<keyword evidence="2" id="KW-0813">Transport</keyword>
<dbReference type="RefSeq" id="WP_120569362.1">
    <property type="nucleotide sequence ID" value="NZ_CP024087.1"/>
</dbReference>
<name>A0A386WGY8_9ACTN</name>
<dbReference type="KEGG" id="mtua:CSH63_05895"/>
<dbReference type="SUPFAM" id="SSF52540">
    <property type="entry name" value="P-loop containing nucleoside triphosphate hydrolases"/>
    <property type="match status" value="2"/>
</dbReference>
<feature type="domain" description="ABC transporter" evidence="6">
    <location>
        <begin position="22"/>
        <end position="270"/>
    </location>
</feature>
<dbReference type="InterPro" id="IPR027417">
    <property type="entry name" value="P-loop_NTPase"/>
</dbReference>
<dbReference type="InterPro" id="IPR050319">
    <property type="entry name" value="ABC_transp_ATP-bind"/>
</dbReference>
<reference evidence="7 8" key="1">
    <citation type="submission" date="2017-10" db="EMBL/GenBank/DDBJ databases">
        <title>Integration of genomic and chemical information greatly accelerates assignment of the full stereostructure of myelolactone, a potent inhibitor of myeloma from a marine-derived Micromonospora.</title>
        <authorList>
            <person name="Kim M.C."/>
            <person name="Machado H."/>
            <person name="Jensen P.R."/>
            <person name="Fenical W."/>
        </authorList>
    </citation>
    <scope>NUCLEOTIDE SEQUENCE [LARGE SCALE GENOMIC DNA]</scope>
    <source>
        <strain evidence="7 8">CNY-010</strain>
    </source>
</reference>
<dbReference type="PROSITE" id="PS50893">
    <property type="entry name" value="ABC_TRANSPORTER_2"/>
    <property type="match status" value="2"/>
</dbReference>
<keyword evidence="4 7" id="KW-0067">ATP-binding</keyword>
<comment type="similarity">
    <text evidence="1">Belongs to the ABC transporter superfamily.</text>
</comment>
<dbReference type="InterPro" id="IPR003593">
    <property type="entry name" value="AAA+_ATPase"/>
</dbReference>
<evidence type="ECO:0000256" key="4">
    <source>
        <dbReference type="ARBA" id="ARBA00022840"/>
    </source>
</evidence>
<dbReference type="NCBIfam" id="NF008453">
    <property type="entry name" value="PRK11308.1"/>
    <property type="match status" value="2"/>
</dbReference>
<feature type="region of interest" description="Disordered" evidence="5">
    <location>
        <begin position="688"/>
        <end position="735"/>
    </location>
</feature>
<keyword evidence="3" id="KW-0547">Nucleotide-binding</keyword>
<dbReference type="NCBIfam" id="NF007739">
    <property type="entry name" value="PRK10419.1"/>
    <property type="match status" value="2"/>
</dbReference>
<dbReference type="Proteomes" id="UP000267804">
    <property type="component" value="Chromosome"/>
</dbReference>
<evidence type="ECO:0000256" key="2">
    <source>
        <dbReference type="ARBA" id="ARBA00022448"/>
    </source>
</evidence>